<accession>A0A075ASD6</accession>
<dbReference type="EMBL" id="KE561209">
    <property type="protein sequence ID" value="EPZ31606.1"/>
    <property type="molecule type" value="Genomic_DNA"/>
</dbReference>
<evidence type="ECO:0000256" key="1">
    <source>
        <dbReference type="SAM" id="MobiDB-lite"/>
    </source>
</evidence>
<evidence type="ECO:0000313" key="3">
    <source>
        <dbReference type="Proteomes" id="UP000030755"/>
    </source>
</evidence>
<dbReference type="HOGENOM" id="CLU_609960_0_0_1"/>
<gene>
    <name evidence="2" type="ORF">O9G_000085</name>
</gene>
<name>A0A075ASD6_ROZAC</name>
<proteinExistence type="predicted"/>
<dbReference type="AlphaFoldDB" id="A0A075ASD6"/>
<protein>
    <submittedName>
        <fullName evidence="2">Uncharacterized protein</fullName>
    </submittedName>
</protein>
<keyword evidence="3" id="KW-1185">Reference proteome</keyword>
<reference evidence="2 3" key="1">
    <citation type="journal article" date="2013" name="Curr. Biol.">
        <title>Shared signatures of parasitism and phylogenomics unite Cryptomycota and microsporidia.</title>
        <authorList>
            <person name="James T.Y."/>
            <person name="Pelin A."/>
            <person name="Bonen L."/>
            <person name="Ahrendt S."/>
            <person name="Sain D."/>
            <person name="Corradi N."/>
            <person name="Stajich J.E."/>
        </authorList>
    </citation>
    <scope>NUCLEOTIDE SEQUENCE [LARGE SCALE GENOMIC DNA]</scope>
    <source>
        <strain evidence="2 3">CSF55</strain>
    </source>
</reference>
<feature type="region of interest" description="Disordered" evidence="1">
    <location>
        <begin position="397"/>
        <end position="428"/>
    </location>
</feature>
<evidence type="ECO:0000313" key="2">
    <source>
        <dbReference type="EMBL" id="EPZ31606.1"/>
    </source>
</evidence>
<dbReference type="Proteomes" id="UP000030755">
    <property type="component" value="Unassembled WGS sequence"/>
</dbReference>
<sequence length="449" mass="51016">MFRRILNPIRRQSINCVPKRYFNAATDSQYDLFDIKPAVSKSKPARKYYFIKFMDQGRPKYLDPQPIIANISSMSPEADKIKEVDEIKELVRKLASNHGSGPSTQFILMQFKMYPEIHPEDTTSVLAALKDMVGFVPNVSNVVNAISGFNKRNFYEGNLVNLLRLTDMKNNEPKHRFYTKPDLMTLVYNEDGSLNIDKSSNGLLDPLQVTKKYGYDVDSILYNKRVQLLLTFKLAIDIFCPNFGLIYQINCQATNNEDCDRPIIISQRTSRYKFEMTSPLTLPMTAISNVVSFCNNNYEKLQSLNGENLFEECKKACQGYLDADSFAVQARLDKTRGYIVLMQNEILELKSKLKKILEKVKKFDFSSLGDEANKLDIMLDTYFKKAVESGDFNNQNKIADEMGFNDPQVPVGNHSPTPGKNDNGNSGNSNRPYPIVSIALSIIVTLLVI</sequence>
<organism evidence="2 3">
    <name type="scientific">Rozella allomycis (strain CSF55)</name>
    <dbReference type="NCBI Taxonomy" id="988480"/>
    <lineage>
        <taxon>Eukaryota</taxon>
        <taxon>Fungi</taxon>
        <taxon>Fungi incertae sedis</taxon>
        <taxon>Cryptomycota</taxon>
        <taxon>Cryptomycota incertae sedis</taxon>
        <taxon>Rozella</taxon>
    </lineage>
</organism>